<organism evidence="4 5">
    <name type="scientific">Phyllobacterium myrsinacearum</name>
    <dbReference type="NCBI Taxonomy" id="28101"/>
    <lineage>
        <taxon>Bacteria</taxon>
        <taxon>Pseudomonadati</taxon>
        <taxon>Pseudomonadota</taxon>
        <taxon>Alphaproteobacteria</taxon>
        <taxon>Hyphomicrobiales</taxon>
        <taxon>Phyllobacteriaceae</taxon>
        <taxon>Phyllobacterium</taxon>
    </lineage>
</organism>
<gene>
    <name evidence="4" type="ORF">FHW16_001704</name>
</gene>
<feature type="domain" description="N-acetyltransferase" evidence="3">
    <location>
        <begin position="3"/>
        <end position="168"/>
    </location>
</feature>
<dbReference type="AlphaFoldDB" id="A0A839EGK9"/>
<evidence type="ECO:0000313" key="4">
    <source>
        <dbReference type="EMBL" id="MBA8878022.1"/>
    </source>
</evidence>
<accession>A0A839EGK9</accession>
<proteinExistence type="predicted"/>
<dbReference type="EMBL" id="JACGXN010000001">
    <property type="protein sequence ID" value="MBA8878022.1"/>
    <property type="molecule type" value="Genomic_DNA"/>
</dbReference>
<dbReference type="Gene3D" id="3.40.630.30">
    <property type="match status" value="1"/>
</dbReference>
<name>A0A839EGK9_9HYPH</name>
<dbReference type="SUPFAM" id="SSF55729">
    <property type="entry name" value="Acyl-CoA N-acyltransferases (Nat)"/>
    <property type="match status" value="1"/>
</dbReference>
<dbReference type="PANTHER" id="PTHR43877">
    <property type="entry name" value="AMINOALKYLPHOSPHONATE N-ACETYLTRANSFERASE-RELATED-RELATED"/>
    <property type="match status" value="1"/>
</dbReference>
<protein>
    <submittedName>
        <fullName evidence="4">Ribosomal protein S18 acetylase RimI-like enzyme</fullName>
    </submittedName>
</protein>
<comment type="caution">
    <text evidence="4">The sequence shown here is derived from an EMBL/GenBank/DDBJ whole genome shotgun (WGS) entry which is preliminary data.</text>
</comment>
<dbReference type="CDD" id="cd04301">
    <property type="entry name" value="NAT_SF"/>
    <property type="match status" value="1"/>
</dbReference>
<dbReference type="InterPro" id="IPR000182">
    <property type="entry name" value="GNAT_dom"/>
</dbReference>
<dbReference type="GO" id="GO:0005840">
    <property type="term" value="C:ribosome"/>
    <property type="evidence" value="ECO:0007669"/>
    <property type="project" value="UniProtKB-KW"/>
</dbReference>
<dbReference type="PRINTS" id="PR01754">
    <property type="entry name" value="SACTRNSFRASE"/>
</dbReference>
<dbReference type="InterPro" id="IPR016181">
    <property type="entry name" value="Acyl_CoA_acyltransferase"/>
</dbReference>
<dbReference type="GO" id="GO:0016747">
    <property type="term" value="F:acyltransferase activity, transferring groups other than amino-acyl groups"/>
    <property type="evidence" value="ECO:0007669"/>
    <property type="project" value="InterPro"/>
</dbReference>
<dbReference type="InterPro" id="IPR008125">
    <property type="entry name" value="Streptothricin_AcTrfase"/>
</dbReference>
<evidence type="ECO:0000313" key="5">
    <source>
        <dbReference type="Proteomes" id="UP000549052"/>
    </source>
</evidence>
<keyword evidence="4" id="KW-0689">Ribosomal protein</keyword>
<dbReference type="PROSITE" id="PS51186">
    <property type="entry name" value="GNAT"/>
    <property type="match status" value="1"/>
</dbReference>
<dbReference type="PANTHER" id="PTHR43877:SF2">
    <property type="entry name" value="AMINOALKYLPHOSPHONATE N-ACETYLTRANSFERASE-RELATED"/>
    <property type="match status" value="1"/>
</dbReference>
<keyword evidence="1" id="KW-0808">Transferase</keyword>
<keyword evidence="4" id="KW-0687">Ribonucleoprotein</keyword>
<evidence type="ECO:0000256" key="2">
    <source>
        <dbReference type="ARBA" id="ARBA00023315"/>
    </source>
</evidence>
<dbReference type="Proteomes" id="UP000549052">
    <property type="component" value="Unassembled WGS sequence"/>
</dbReference>
<reference evidence="4 5" key="1">
    <citation type="submission" date="2020-07" db="EMBL/GenBank/DDBJ databases">
        <title>Genomic Encyclopedia of Type Strains, Phase IV (KMG-V): Genome sequencing to study the core and pangenomes of soil and plant-associated prokaryotes.</title>
        <authorList>
            <person name="Whitman W."/>
        </authorList>
    </citation>
    <scope>NUCLEOTIDE SEQUENCE [LARGE SCALE GENOMIC DNA]</scope>
    <source>
        <strain evidence="4 5">AN3</strain>
    </source>
</reference>
<evidence type="ECO:0000259" key="3">
    <source>
        <dbReference type="PROSITE" id="PS51186"/>
    </source>
</evidence>
<dbReference type="RefSeq" id="WP_182548607.1">
    <property type="nucleotide sequence ID" value="NZ_JACGXN010000001.1"/>
</dbReference>
<keyword evidence="2" id="KW-0012">Acyltransferase</keyword>
<evidence type="ECO:0000256" key="1">
    <source>
        <dbReference type="ARBA" id="ARBA00022679"/>
    </source>
</evidence>
<keyword evidence="5" id="KW-1185">Reference proteome</keyword>
<dbReference type="InterPro" id="IPR050832">
    <property type="entry name" value="Bact_Acetyltransf"/>
</dbReference>
<sequence length="178" mass="20007">MMVLIRPLETADIGRVRKIDGSFRVEARLVLSLADGVIDYQTAPVEPYIKCYDEEDDLADYIGVSDKAGFLALIDRTPAGVLQLSENWNKYAIIDNIAVDAHFRKAGMGKMLVDQAIEWARARDLAGVMLETQDNNAAACAFYRHCGFTLRGFDTGLYKAIPMTRQETALFWYLTFEP</sequence>
<dbReference type="Pfam" id="PF00583">
    <property type="entry name" value="Acetyltransf_1"/>
    <property type="match status" value="1"/>
</dbReference>